<evidence type="ECO:0000313" key="1">
    <source>
        <dbReference type="EMBL" id="WFT73464.1"/>
    </source>
</evidence>
<protein>
    <submittedName>
        <fullName evidence="1">Sporulation protein YtxC</fullName>
    </submittedName>
</protein>
<dbReference type="InterPro" id="IPR014199">
    <property type="entry name" value="Spore_YtxC"/>
</dbReference>
<name>A0ABY8IW91_9BACI</name>
<dbReference type="EMBL" id="CP121671">
    <property type="protein sequence ID" value="WFT73464.1"/>
    <property type="molecule type" value="Genomic_DNA"/>
</dbReference>
<evidence type="ECO:0000313" key="2">
    <source>
        <dbReference type="Proteomes" id="UP001221597"/>
    </source>
</evidence>
<dbReference type="RefSeq" id="WP_283075472.1">
    <property type="nucleotide sequence ID" value="NZ_CP121671.1"/>
</dbReference>
<accession>A0ABY8IW91</accession>
<dbReference type="Proteomes" id="UP001221597">
    <property type="component" value="Chromosome"/>
</dbReference>
<keyword evidence="2" id="KW-1185">Reference proteome</keyword>
<dbReference type="Pfam" id="PF08812">
    <property type="entry name" value="YtxC"/>
    <property type="match status" value="1"/>
</dbReference>
<gene>
    <name evidence="1" type="primary">ytxC</name>
    <name evidence="1" type="ORF">P9989_13820</name>
</gene>
<sequence>MVCIQFSSRKVAFYFHQVITELQIDHSCPWMVKDISHNKLLIETELSLREVFNDFVQSVTRVIKDQKLAPWTEGVLKHVFHYKEKQEIKRIIELSSEFRLEPPAGIVIPDLEQAIETCVNDKLSGRFYVDFDWLSAVCLEKIYEDLVDFTGKILDEYKLEEAHQLMVDSWRRGVNNRDTGVHVLHVFHDEELHYFHDEGNKVSRDELVLYLNQYPAPFLTNLPINFGITPALIFAPDELIIYSDHLGDSKLDLLTNLFEEKASCKPLSEFPFDWA</sequence>
<reference evidence="1 2" key="1">
    <citation type="submission" date="2023-04" db="EMBL/GenBank/DDBJ databases">
        <title>Genome sequence of Halobacillus naozhouensis KACC 21980.</title>
        <authorList>
            <person name="Kim S."/>
            <person name="Heo J."/>
            <person name="Kwon S.-W."/>
        </authorList>
    </citation>
    <scope>NUCLEOTIDE SEQUENCE [LARGE SCALE GENOMIC DNA]</scope>
    <source>
        <strain evidence="1 2">KCTC 13234</strain>
    </source>
</reference>
<organism evidence="1 2">
    <name type="scientific">Halobacillus naozhouensis</name>
    <dbReference type="NCBI Taxonomy" id="554880"/>
    <lineage>
        <taxon>Bacteria</taxon>
        <taxon>Bacillati</taxon>
        <taxon>Bacillota</taxon>
        <taxon>Bacilli</taxon>
        <taxon>Bacillales</taxon>
        <taxon>Bacillaceae</taxon>
        <taxon>Halobacillus</taxon>
    </lineage>
</organism>
<proteinExistence type="predicted"/>